<dbReference type="Pfam" id="PF01266">
    <property type="entry name" value="DAO"/>
    <property type="match status" value="1"/>
</dbReference>
<proteinExistence type="predicted"/>
<dbReference type="PROSITE" id="PS51257">
    <property type="entry name" value="PROKAR_LIPOPROTEIN"/>
    <property type="match status" value="1"/>
</dbReference>
<dbReference type="InterPro" id="IPR036188">
    <property type="entry name" value="FAD/NAD-bd_sf"/>
</dbReference>
<dbReference type="EMBL" id="JANCLU010000001">
    <property type="protein sequence ID" value="MCP8936945.1"/>
    <property type="molecule type" value="Genomic_DNA"/>
</dbReference>
<comment type="caution">
    <text evidence="3">The sequence shown here is derived from an EMBL/GenBank/DDBJ whole genome shotgun (WGS) entry which is preliminary data.</text>
</comment>
<protein>
    <submittedName>
        <fullName evidence="3">FAD-binding oxidoreductase</fullName>
    </submittedName>
</protein>
<sequence length="356" mass="39408">MARWDGVVIGAGFFGCRVALALRQLGLRRVLLVERERDIMRRASFVNQARVHNGYHYPRSFPTAQRARENYPRFCEEYGFAIVRGMRKYYAIAKGSRVTADQFQRFCDGIGAPCRPAWSRLAPLFDPDFIDDAFEVEEAAFDASLIASRLRRDLHAAGVTLALECSAHVEAAGPPAQLSLARESGPVESVLADAVLNCTYAAIDAAGCGVSTPVKRELAEMALIEPPPELAHAGVTVMDGPFFSVMPFPAAGLHTLSHVRYTPQASWIDPGQAMDAPRRSNATMMLRDAARYMPGLARSRLHRSIFDVKAVLRRHEDDDARPVLYEAHPDNPRLVSILGSKIDNVYDVIETIRTTL</sequence>
<evidence type="ECO:0000313" key="4">
    <source>
        <dbReference type="Proteomes" id="UP001205890"/>
    </source>
</evidence>
<organism evidence="3 4">
    <name type="scientific">Alsobacter ponti</name>
    <dbReference type="NCBI Taxonomy" id="2962936"/>
    <lineage>
        <taxon>Bacteria</taxon>
        <taxon>Pseudomonadati</taxon>
        <taxon>Pseudomonadota</taxon>
        <taxon>Alphaproteobacteria</taxon>
        <taxon>Hyphomicrobiales</taxon>
        <taxon>Alsobacteraceae</taxon>
        <taxon>Alsobacter</taxon>
    </lineage>
</organism>
<dbReference type="RefSeq" id="WP_254737355.1">
    <property type="nucleotide sequence ID" value="NZ_JANCLU010000001.1"/>
</dbReference>
<evidence type="ECO:0000259" key="2">
    <source>
        <dbReference type="Pfam" id="PF01266"/>
    </source>
</evidence>
<gene>
    <name evidence="3" type="ORF">NK718_00305</name>
</gene>
<feature type="domain" description="FAD dependent oxidoreductase" evidence="2">
    <location>
        <begin position="7"/>
        <end position="326"/>
    </location>
</feature>
<dbReference type="Gene3D" id="3.50.50.60">
    <property type="entry name" value="FAD/NAD(P)-binding domain"/>
    <property type="match status" value="1"/>
</dbReference>
<evidence type="ECO:0000313" key="3">
    <source>
        <dbReference type="EMBL" id="MCP8936945.1"/>
    </source>
</evidence>
<dbReference type="Gene3D" id="3.30.9.10">
    <property type="entry name" value="D-Amino Acid Oxidase, subunit A, domain 2"/>
    <property type="match status" value="1"/>
</dbReference>
<reference evidence="3 4" key="1">
    <citation type="submission" date="2022-07" db="EMBL/GenBank/DDBJ databases">
        <authorList>
            <person name="Li W.-J."/>
            <person name="Deng Q.-Q."/>
        </authorList>
    </citation>
    <scope>NUCLEOTIDE SEQUENCE [LARGE SCALE GENOMIC DNA]</scope>
    <source>
        <strain evidence="3 4">SYSU M60028</strain>
    </source>
</reference>
<name>A0ABT1L6G2_9HYPH</name>
<dbReference type="SUPFAM" id="SSF51905">
    <property type="entry name" value="FAD/NAD(P)-binding domain"/>
    <property type="match status" value="1"/>
</dbReference>
<dbReference type="InterPro" id="IPR006076">
    <property type="entry name" value="FAD-dep_OxRdtase"/>
</dbReference>
<accession>A0ABT1L6G2</accession>
<keyword evidence="4" id="KW-1185">Reference proteome</keyword>
<evidence type="ECO:0000256" key="1">
    <source>
        <dbReference type="ARBA" id="ARBA00023002"/>
    </source>
</evidence>
<keyword evidence="1" id="KW-0560">Oxidoreductase</keyword>
<dbReference type="Proteomes" id="UP001205890">
    <property type="component" value="Unassembled WGS sequence"/>
</dbReference>